<comment type="caution">
    <text evidence="3">The sequence shown here is derived from an EMBL/GenBank/DDBJ whole genome shotgun (WGS) entry which is preliminary data.</text>
</comment>
<keyword evidence="1" id="KW-1133">Transmembrane helix</keyword>
<sequence length="356" mass="37983">MTDFARRHRTALVLLLMVVVLVAGVSWLQRDRAQYDGALDPRNPDPTGAQAVARVLADRGVAVDIARGQSALLADDVDAGTSVVVTNADTLGRSTLQRLRSHASRARSLVLVGTSSTLLTAFDLHASGAASGLVDSGCRTRVLQGLVARLHDAAALSGRGCFRAGGGVVVARPARGIWLVTAPELFRNDRVLQGDNAAVALRLLGQQPRLVWYVADPADTVAADAVSVRTFLPDWLIPALWLLAAALVAFLLWRGRRLGPLVSEPVPVVVRATEATSSRGRLYRRARDRDHAAAILRSATRRRVAERLALSDPDRAADALPAALADQGTLLRDSPVRDDAALAELGRGLTQLEDDL</sequence>
<dbReference type="EMBL" id="RDBE01000001">
    <property type="protein sequence ID" value="RLV50625.1"/>
    <property type="molecule type" value="Genomic_DNA"/>
</dbReference>
<evidence type="ECO:0000313" key="3">
    <source>
        <dbReference type="EMBL" id="RLV50625.1"/>
    </source>
</evidence>
<dbReference type="RefSeq" id="WP_121804307.1">
    <property type="nucleotide sequence ID" value="NZ_RDBE01000001.1"/>
</dbReference>
<dbReference type="Proteomes" id="UP000281708">
    <property type="component" value="Unassembled WGS sequence"/>
</dbReference>
<organism evidence="3 4">
    <name type="scientific">Nocardioides mangrovicus</name>
    <dbReference type="NCBI Taxonomy" id="2478913"/>
    <lineage>
        <taxon>Bacteria</taxon>
        <taxon>Bacillati</taxon>
        <taxon>Actinomycetota</taxon>
        <taxon>Actinomycetes</taxon>
        <taxon>Propionibacteriales</taxon>
        <taxon>Nocardioidaceae</taxon>
        <taxon>Nocardioides</taxon>
    </lineage>
</organism>
<dbReference type="OrthoDB" id="5241668at2"/>
<keyword evidence="4" id="KW-1185">Reference proteome</keyword>
<dbReference type="AlphaFoldDB" id="A0A3L8P5U9"/>
<evidence type="ECO:0000256" key="1">
    <source>
        <dbReference type="SAM" id="Phobius"/>
    </source>
</evidence>
<name>A0A3L8P5U9_9ACTN</name>
<accession>A0A3L8P5U9</accession>
<dbReference type="Pfam" id="PF14258">
    <property type="entry name" value="DUF4350"/>
    <property type="match status" value="1"/>
</dbReference>
<proteinExistence type="predicted"/>
<protein>
    <submittedName>
        <fullName evidence="3">DUF4350 domain-containing protein</fullName>
    </submittedName>
</protein>
<evidence type="ECO:0000259" key="2">
    <source>
        <dbReference type="Pfam" id="PF14258"/>
    </source>
</evidence>
<reference evidence="3 4" key="1">
    <citation type="submission" date="2018-10" db="EMBL/GenBank/DDBJ databases">
        <title>Marmoricola sp. 4Q3S-7 whole genome shotgun sequence.</title>
        <authorList>
            <person name="Li F."/>
        </authorList>
    </citation>
    <scope>NUCLEOTIDE SEQUENCE [LARGE SCALE GENOMIC DNA]</scope>
    <source>
        <strain evidence="3 4">4Q3S-7</strain>
    </source>
</reference>
<evidence type="ECO:0000313" key="4">
    <source>
        <dbReference type="Proteomes" id="UP000281708"/>
    </source>
</evidence>
<keyword evidence="1" id="KW-0812">Transmembrane</keyword>
<gene>
    <name evidence="3" type="ORF">D9V37_01245</name>
</gene>
<feature type="transmembrane region" description="Helical" evidence="1">
    <location>
        <begin position="235"/>
        <end position="253"/>
    </location>
</feature>
<dbReference type="InterPro" id="IPR025646">
    <property type="entry name" value="DUF4350"/>
</dbReference>
<feature type="domain" description="DUF4350" evidence="2">
    <location>
        <begin position="41"/>
        <end position="204"/>
    </location>
</feature>
<keyword evidence="1" id="KW-0472">Membrane</keyword>